<dbReference type="GO" id="GO:1904680">
    <property type="term" value="F:peptide transmembrane transporter activity"/>
    <property type="evidence" value="ECO:0007669"/>
    <property type="project" value="InterPro"/>
</dbReference>
<dbReference type="RefSeq" id="WP_061101828.1">
    <property type="nucleotide sequence ID" value="NZ_CAMPYD010000003.1"/>
</dbReference>
<dbReference type="Gene3D" id="1.20.1250.20">
    <property type="entry name" value="MFS general substrate transporter like domains"/>
    <property type="match status" value="2"/>
</dbReference>
<dbReference type="GO" id="GO:0005886">
    <property type="term" value="C:plasma membrane"/>
    <property type="evidence" value="ECO:0007669"/>
    <property type="project" value="UniProtKB-SubCell"/>
</dbReference>
<keyword evidence="4 7" id="KW-0812">Transmembrane</keyword>
<name>A0A135YR63_9FIRM</name>
<keyword evidence="3" id="KW-1003">Cell membrane</keyword>
<dbReference type="eggNOG" id="COG3104">
    <property type="taxonomic scope" value="Bacteria"/>
</dbReference>
<reference evidence="8 9" key="1">
    <citation type="submission" date="2016-02" db="EMBL/GenBank/DDBJ databases">
        <authorList>
            <person name="Wen L."/>
            <person name="He K."/>
            <person name="Yang H."/>
        </authorList>
    </citation>
    <scope>NUCLEOTIDE SEQUENCE [LARGE SCALE GENOMIC DNA]</scope>
    <source>
        <strain evidence="8 9">MJR8628A</strain>
    </source>
</reference>
<dbReference type="PATRIC" id="fig|1261.5.peg.1143"/>
<comment type="caution">
    <text evidence="8">The sequence shown here is derived from an EMBL/GenBank/DDBJ whole genome shotgun (WGS) entry which is preliminary data.</text>
</comment>
<dbReference type="InterPro" id="IPR000109">
    <property type="entry name" value="POT_fam"/>
</dbReference>
<dbReference type="PANTHER" id="PTHR23517:SF15">
    <property type="entry name" value="PROTON-DEPENDENT OLIGOPEPTIDE FAMILY TRANSPORT PROTEIN"/>
    <property type="match status" value="1"/>
</dbReference>
<feature type="transmembrane region" description="Helical" evidence="7">
    <location>
        <begin position="369"/>
        <end position="389"/>
    </location>
</feature>
<feature type="transmembrane region" description="Helical" evidence="7">
    <location>
        <begin position="181"/>
        <end position="203"/>
    </location>
</feature>
<dbReference type="Pfam" id="PF00854">
    <property type="entry name" value="PTR2"/>
    <property type="match status" value="1"/>
</dbReference>
<dbReference type="InterPro" id="IPR050171">
    <property type="entry name" value="MFS_Transporters"/>
</dbReference>
<feature type="transmembrane region" description="Helical" evidence="7">
    <location>
        <begin position="86"/>
        <end position="105"/>
    </location>
</feature>
<accession>A0A135YR63</accession>
<feature type="transmembrane region" description="Helical" evidence="7">
    <location>
        <begin position="149"/>
        <end position="169"/>
    </location>
</feature>
<dbReference type="STRING" id="1261.HMPREF3195_01142"/>
<keyword evidence="6 7" id="KW-0472">Membrane</keyword>
<feature type="transmembrane region" description="Helical" evidence="7">
    <location>
        <begin position="401"/>
        <end position="419"/>
    </location>
</feature>
<sequence>MGETNATTTKYPMGFWVSCLTYTFERFAFYGSKPLLIVFLVTAVNKGGLGISAVEGSIIAANFTAWTYISPVVGGWICDRFLGARYAVSVGCLLMGLGYLIGWKAYTVTGINLMIAVVSIGTGLFKGNLAGLIGRLFDDPEKLDAAFSIQYSFVNIGAFFGSLITGYLYLNTFKVGDVLGFRPVFLVCAILVFAGGVFFTLGYKTLQGQGIKPFKYETDIHGNLIGEKENESAKDIEKEAVKPLTKIEKNKVVAILFISFVSIIFWLFYYQQELALVIYMTKFVDMHIAGVEVAPQHVTTTWNGLLCIFLSLAASKLWAKLAQRPQGDLSMFMKVTITFLFLGASYVVLMAMEIVRGVGAPEAVKASVLWLFLFGALLTLSEICFSPLGNSFISKHAPKKYLSLLLGVWLFASFAAAKLNGYIQIFVEKLGIMTIFTTFAVVSFVTAIILFLLTKPLTKLMKEDEE</sequence>
<protein>
    <submittedName>
        <fullName evidence="8">Amino acid/peptide transporter</fullName>
    </submittedName>
</protein>
<evidence type="ECO:0000256" key="5">
    <source>
        <dbReference type="ARBA" id="ARBA00022989"/>
    </source>
</evidence>
<evidence type="ECO:0000256" key="2">
    <source>
        <dbReference type="ARBA" id="ARBA00022448"/>
    </source>
</evidence>
<dbReference type="PANTHER" id="PTHR23517">
    <property type="entry name" value="RESISTANCE PROTEIN MDTM, PUTATIVE-RELATED-RELATED"/>
    <property type="match status" value="1"/>
</dbReference>
<feature type="transmembrane region" description="Helical" evidence="7">
    <location>
        <begin position="252"/>
        <end position="270"/>
    </location>
</feature>
<dbReference type="AlphaFoldDB" id="A0A135YR63"/>
<dbReference type="Proteomes" id="UP000070326">
    <property type="component" value="Unassembled WGS sequence"/>
</dbReference>
<evidence type="ECO:0000313" key="8">
    <source>
        <dbReference type="EMBL" id="KXI11909.1"/>
    </source>
</evidence>
<evidence type="ECO:0000256" key="6">
    <source>
        <dbReference type="ARBA" id="ARBA00023136"/>
    </source>
</evidence>
<feature type="transmembrane region" description="Helical" evidence="7">
    <location>
        <begin position="301"/>
        <end position="319"/>
    </location>
</feature>
<dbReference type="InterPro" id="IPR005279">
    <property type="entry name" value="Dipep/tripep_permease"/>
</dbReference>
<keyword evidence="5 7" id="KW-1133">Transmembrane helix</keyword>
<dbReference type="InterPro" id="IPR036259">
    <property type="entry name" value="MFS_trans_sf"/>
</dbReference>
<proteinExistence type="predicted"/>
<evidence type="ECO:0000256" key="7">
    <source>
        <dbReference type="SAM" id="Phobius"/>
    </source>
</evidence>
<evidence type="ECO:0000256" key="3">
    <source>
        <dbReference type="ARBA" id="ARBA00022475"/>
    </source>
</evidence>
<feature type="transmembrane region" description="Helical" evidence="7">
    <location>
        <begin position="331"/>
        <end position="349"/>
    </location>
</feature>
<evidence type="ECO:0000256" key="4">
    <source>
        <dbReference type="ARBA" id="ARBA00022692"/>
    </source>
</evidence>
<comment type="subcellular location">
    <subcellularLocation>
        <location evidence="1">Cell membrane</location>
        <topology evidence="1">Multi-pass membrane protein</topology>
    </subcellularLocation>
</comment>
<keyword evidence="2" id="KW-0813">Transport</keyword>
<gene>
    <name evidence="8" type="ORF">HMPREF3195_01142</name>
</gene>
<dbReference type="GO" id="GO:0015833">
    <property type="term" value="P:peptide transport"/>
    <property type="evidence" value="ECO:0007669"/>
    <property type="project" value="InterPro"/>
</dbReference>
<dbReference type="CDD" id="cd17346">
    <property type="entry name" value="MFS_DtpA_like"/>
    <property type="match status" value="1"/>
</dbReference>
<evidence type="ECO:0000313" key="9">
    <source>
        <dbReference type="Proteomes" id="UP000070326"/>
    </source>
</evidence>
<organism evidence="8 9">
    <name type="scientific">Peptostreptococcus anaerobius</name>
    <dbReference type="NCBI Taxonomy" id="1261"/>
    <lineage>
        <taxon>Bacteria</taxon>
        <taxon>Bacillati</taxon>
        <taxon>Bacillota</taxon>
        <taxon>Clostridia</taxon>
        <taxon>Peptostreptococcales</taxon>
        <taxon>Peptostreptococcaceae</taxon>
        <taxon>Peptostreptococcus</taxon>
    </lineage>
</organism>
<evidence type="ECO:0000256" key="1">
    <source>
        <dbReference type="ARBA" id="ARBA00004651"/>
    </source>
</evidence>
<feature type="transmembrane region" description="Helical" evidence="7">
    <location>
        <begin position="431"/>
        <end position="453"/>
    </location>
</feature>
<dbReference type="EMBL" id="LSQZ01000061">
    <property type="protein sequence ID" value="KXI11909.1"/>
    <property type="molecule type" value="Genomic_DNA"/>
</dbReference>
<dbReference type="SUPFAM" id="SSF103473">
    <property type="entry name" value="MFS general substrate transporter"/>
    <property type="match status" value="1"/>
</dbReference>
<feature type="transmembrane region" description="Helical" evidence="7">
    <location>
        <begin position="111"/>
        <end position="137"/>
    </location>
</feature>